<protein>
    <submittedName>
        <fullName evidence="3">Capsule polysaccharide export protein KpsE/RkpR</fullName>
    </submittedName>
</protein>
<proteinExistence type="predicted"/>
<dbReference type="Proteomes" id="UP000317557">
    <property type="component" value="Unassembled WGS sequence"/>
</dbReference>
<keyword evidence="1" id="KW-0175">Coiled coil</keyword>
<gene>
    <name evidence="3" type="ORF">SAMN06265219_108149</name>
</gene>
<dbReference type="PANTHER" id="PTHR32309">
    <property type="entry name" value="TYROSINE-PROTEIN KINASE"/>
    <property type="match status" value="1"/>
</dbReference>
<evidence type="ECO:0000256" key="2">
    <source>
        <dbReference type="SAM" id="Phobius"/>
    </source>
</evidence>
<keyword evidence="4" id="KW-1185">Reference proteome</keyword>
<evidence type="ECO:0000313" key="3">
    <source>
        <dbReference type="EMBL" id="SMO70476.1"/>
    </source>
</evidence>
<dbReference type="AlphaFoldDB" id="A0A521DFT3"/>
<dbReference type="GO" id="GO:0004713">
    <property type="term" value="F:protein tyrosine kinase activity"/>
    <property type="evidence" value="ECO:0007669"/>
    <property type="project" value="TreeGrafter"/>
</dbReference>
<evidence type="ECO:0000256" key="1">
    <source>
        <dbReference type="SAM" id="Coils"/>
    </source>
</evidence>
<accession>A0A521DFT3</accession>
<evidence type="ECO:0000313" key="4">
    <source>
        <dbReference type="Proteomes" id="UP000317557"/>
    </source>
</evidence>
<reference evidence="3 4" key="1">
    <citation type="submission" date="2017-05" db="EMBL/GenBank/DDBJ databases">
        <authorList>
            <person name="Varghese N."/>
            <person name="Submissions S."/>
        </authorList>
    </citation>
    <scope>NUCLEOTIDE SEQUENCE [LARGE SCALE GENOMIC DNA]</scope>
    <source>
        <strain evidence="3 4">DSM 21985</strain>
    </source>
</reference>
<feature type="transmembrane region" description="Helical" evidence="2">
    <location>
        <begin position="343"/>
        <end position="362"/>
    </location>
</feature>
<dbReference type="EMBL" id="FXTP01000008">
    <property type="protein sequence ID" value="SMO70476.1"/>
    <property type="molecule type" value="Genomic_DNA"/>
</dbReference>
<sequence length="379" mass="43853">MKPTFNTPDWADTFRYLYANKIKLFGIPFAIAVVIAIYTLFIPNRFTSTANLLPSQRPSLGFDLFSEEGGLQSLASSVLGGESEESNRYIILLSSYSTSKKVIDRFDLMQQYDVELVKDAIDILAERTTFESMEEGNFIISVQDESPEQAKEMAEYYVDILNELNTEIVSKDARQYRQFIEKRYNKSLQDIDSLKTEIIDFQQENGVFQLPDQVSEYFSLISGLTVKQLEAEIKLNLLDKTVQQQSNTYQNARFQLETIREKLDEVYSDTSSQNLILNFDNLSELGARYYELELSREIQTEIQKFLLPIYEQAKMEEAKSLPIVSVVDEPHVAEKKSYPSRSIIVIISGISAFFLVLLYFIMKFSWIKNQDYIEYLQNK</sequence>
<dbReference type="PANTHER" id="PTHR32309:SF13">
    <property type="entry name" value="FERRIC ENTEROBACTIN TRANSPORT PROTEIN FEPE"/>
    <property type="match status" value="1"/>
</dbReference>
<keyword evidence="2" id="KW-1133">Transmembrane helix</keyword>
<dbReference type="RefSeq" id="WP_246075231.1">
    <property type="nucleotide sequence ID" value="NZ_FXTP01000008.1"/>
</dbReference>
<keyword evidence="2" id="KW-0472">Membrane</keyword>
<feature type="coiled-coil region" evidence="1">
    <location>
        <begin position="177"/>
        <end position="204"/>
    </location>
</feature>
<organism evidence="3 4">
    <name type="scientific">Gracilimonas mengyeensis</name>
    <dbReference type="NCBI Taxonomy" id="1302730"/>
    <lineage>
        <taxon>Bacteria</taxon>
        <taxon>Pseudomonadati</taxon>
        <taxon>Balneolota</taxon>
        <taxon>Balneolia</taxon>
        <taxon>Balneolales</taxon>
        <taxon>Balneolaceae</taxon>
        <taxon>Gracilimonas</taxon>
    </lineage>
</organism>
<keyword evidence="2" id="KW-0812">Transmembrane</keyword>
<name>A0A521DFT3_9BACT</name>
<dbReference type="GO" id="GO:0005886">
    <property type="term" value="C:plasma membrane"/>
    <property type="evidence" value="ECO:0007669"/>
    <property type="project" value="TreeGrafter"/>
</dbReference>
<dbReference type="InterPro" id="IPR050445">
    <property type="entry name" value="Bact_polysacc_biosynth/exp"/>
</dbReference>
<feature type="transmembrane region" description="Helical" evidence="2">
    <location>
        <begin position="22"/>
        <end position="41"/>
    </location>
</feature>